<dbReference type="PANTHER" id="PTHR46704:SF9">
    <property type="entry name" value="BHLH DOMAIN-CONTAINING PROTEIN"/>
    <property type="match status" value="1"/>
</dbReference>
<proteinExistence type="predicted"/>
<dbReference type="OrthoDB" id="5986462at2759"/>
<evidence type="ECO:0000313" key="2">
    <source>
        <dbReference type="Proteomes" id="UP000594262"/>
    </source>
</evidence>
<organism evidence="1 2">
    <name type="scientific">Clytia hemisphaerica</name>
    <dbReference type="NCBI Taxonomy" id="252671"/>
    <lineage>
        <taxon>Eukaryota</taxon>
        <taxon>Metazoa</taxon>
        <taxon>Cnidaria</taxon>
        <taxon>Hydrozoa</taxon>
        <taxon>Hydroidolina</taxon>
        <taxon>Leptothecata</taxon>
        <taxon>Obeliida</taxon>
        <taxon>Clytiidae</taxon>
        <taxon>Clytia</taxon>
    </lineage>
</organism>
<sequence>YVLTGCDTVSMFAGRGKKTAWNTWNSLKKATKTFVRLSDSLDLEEEDFEIIQRFVVTLYDRTNPCTDVNECRRMLFTKKQRPVESLPPTQDALRLHVHRTMNESSKFCNATERTMPLRNVLEWGYKKNERGMTVPRWMNQPEASKACQELIKCGCKKMCGARCKCKKAGLSCTELCQCGGC</sequence>
<dbReference type="EnsemblMetazoa" id="CLYHEMT018766.1">
    <property type="protein sequence ID" value="CLYHEMP018766.1"/>
    <property type="gene ID" value="CLYHEMG018766"/>
</dbReference>
<reference evidence="1" key="1">
    <citation type="submission" date="2021-01" db="UniProtKB">
        <authorList>
            <consortium name="EnsemblMetazoa"/>
        </authorList>
    </citation>
    <scope>IDENTIFICATION</scope>
</reference>
<accession>A0A7M5X6V4</accession>
<keyword evidence="2" id="KW-1185">Reference proteome</keyword>
<dbReference type="Proteomes" id="UP000594262">
    <property type="component" value="Unplaced"/>
</dbReference>
<evidence type="ECO:0000313" key="1">
    <source>
        <dbReference type="EnsemblMetazoa" id="CLYHEMP018766.1"/>
    </source>
</evidence>
<evidence type="ECO:0008006" key="3">
    <source>
        <dbReference type="Google" id="ProtNLM"/>
    </source>
</evidence>
<protein>
    <recommendedName>
        <fullName evidence="3">Tesmin/TSO1-like CXC domain-containing protein</fullName>
    </recommendedName>
</protein>
<name>A0A7M5X6V4_9CNID</name>
<dbReference type="PANTHER" id="PTHR46704">
    <property type="entry name" value="CXC DOMAIN-CONTAINING PROTEIN-RELATED"/>
    <property type="match status" value="1"/>
</dbReference>
<dbReference type="AlphaFoldDB" id="A0A7M5X6V4"/>